<comment type="function">
    <text evidence="7">Destroys radicals which are normally produced within the cells and which are toxic to biological systems.</text>
</comment>
<dbReference type="InterPro" id="IPR019833">
    <property type="entry name" value="Mn/Fe_SOD_BS"/>
</dbReference>
<dbReference type="GO" id="GO:0046872">
    <property type="term" value="F:metal ion binding"/>
    <property type="evidence" value="ECO:0007669"/>
    <property type="project" value="UniProtKB-KW"/>
</dbReference>
<keyword evidence="5" id="KW-0408">Iron</keyword>
<dbReference type="FunFam" id="1.10.287.990:FF:000002">
    <property type="entry name" value="Superoxide dismutase"/>
    <property type="match status" value="1"/>
</dbReference>
<evidence type="ECO:0000256" key="2">
    <source>
        <dbReference type="ARBA" id="ARBA00012682"/>
    </source>
</evidence>
<evidence type="ECO:0000256" key="1">
    <source>
        <dbReference type="ARBA" id="ARBA00008714"/>
    </source>
</evidence>
<dbReference type="InterPro" id="IPR019832">
    <property type="entry name" value="Mn/Fe_SOD_C"/>
</dbReference>
<keyword evidence="4 7" id="KW-0560">Oxidoreductase</keyword>
<dbReference type="PANTHER" id="PTHR42769">
    <property type="entry name" value="SUPEROXIDE DISMUTASE"/>
    <property type="match status" value="1"/>
</dbReference>
<evidence type="ECO:0000313" key="11">
    <source>
        <dbReference type="Proteomes" id="UP000823771"/>
    </source>
</evidence>
<evidence type="ECO:0000313" key="10">
    <source>
        <dbReference type="EMBL" id="MBO8478898.1"/>
    </source>
</evidence>
<comment type="caution">
    <text evidence="10">The sequence shown here is derived from an EMBL/GenBank/DDBJ whole genome shotgun (WGS) entry which is preliminary data.</text>
</comment>
<dbReference type="InterPro" id="IPR036314">
    <property type="entry name" value="SOD_C_sf"/>
</dbReference>
<dbReference type="Gene3D" id="3.55.40.20">
    <property type="entry name" value="Iron/manganese superoxide dismutase, C-terminal domain"/>
    <property type="match status" value="1"/>
</dbReference>
<dbReference type="SUPFAM" id="SSF46609">
    <property type="entry name" value="Fe,Mn superoxide dismutase (SOD), N-terminal domain"/>
    <property type="match status" value="1"/>
</dbReference>
<evidence type="ECO:0000256" key="4">
    <source>
        <dbReference type="ARBA" id="ARBA00023002"/>
    </source>
</evidence>
<reference evidence="10" key="2">
    <citation type="journal article" date="2021" name="PeerJ">
        <title>Extensive microbial diversity within the chicken gut microbiome revealed by metagenomics and culture.</title>
        <authorList>
            <person name="Gilroy R."/>
            <person name="Ravi A."/>
            <person name="Getino M."/>
            <person name="Pursley I."/>
            <person name="Horton D.L."/>
            <person name="Alikhan N.F."/>
            <person name="Baker D."/>
            <person name="Gharbi K."/>
            <person name="Hall N."/>
            <person name="Watson M."/>
            <person name="Adriaenssens E.M."/>
            <person name="Foster-Nyarko E."/>
            <person name="Jarju S."/>
            <person name="Secka A."/>
            <person name="Antonio M."/>
            <person name="Oren A."/>
            <person name="Chaudhuri R.R."/>
            <person name="La Ragione R."/>
            <person name="Hildebrand F."/>
            <person name="Pallen M.J."/>
        </authorList>
    </citation>
    <scope>NUCLEOTIDE SEQUENCE</scope>
    <source>
        <strain evidence="10">2478</strain>
    </source>
</reference>
<evidence type="ECO:0000259" key="8">
    <source>
        <dbReference type="Pfam" id="PF00081"/>
    </source>
</evidence>
<comment type="catalytic activity">
    <reaction evidence="7">
        <text>2 superoxide + 2 H(+) = H2O2 + O2</text>
        <dbReference type="Rhea" id="RHEA:20696"/>
        <dbReference type="ChEBI" id="CHEBI:15378"/>
        <dbReference type="ChEBI" id="CHEBI:15379"/>
        <dbReference type="ChEBI" id="CHEBI:16240"/>
        <dbReference type="ChEBI" id="CHEBI:18421"/>
        <dbReference type="EC" id="1.15.1.1"/>
    </reaction>
</comment>
<dbReference type="SUPFAM" id="SSF54719">
    <property type="entry name" value="Fe,Mn superoxide dismutase (SOD), C-terminal domain"/>
    <property type="match status" value="1"/>
</dbReference>
<dbReference type="Pfam" id="PF00081">
    <property type="entry name" value="Sod_Fe_N"/>
    <property type="match status" value="1"/>
</dbReference>
<feature type="binding site" evidence="6">
    <location>
        <position position="160"/>
    </location>
    <ligand>
        <name>Mn(2+)</name>
        <dbReference type="ChEBI" id="CHEBI:29035"/>
    </ligand>
</feature>
<reference evidence="10" key="1">
    <citation type="submission" date="2020-10" db="EMBL/GenBank/DDBJ databases">
        <authorList>
            <person name="Gilroy R."/>
        </authorList>
    </citation>
    <scope>NUCLEOTIDE SEQUENCE</scope>
    <source>
        <strain evidence="10">2478</strain>
    </source>
</reference>
<dbReference type="InterPro" id="IPR036324">
    <property type="entry name" value="Mn/Fe_SOD_N_sf"/>
</dbReference>
<evidence type="ECO:0000256" key="7">
    <source>
        <dbReference type="RuleBase" id="RU000414"/>
    </source>
</evidence>
<dbReference type="EC" id="1.15.1.1" evidence="2 7"/>
<sequence>MKHSLPELPYSQYSLAPAMSAETLEYHYGKHLQTYIDNLNKMIEGSPYEDMPVEDIIRKATGGIYNNAAQTWNHTFFFQTLSPSAPAIPERLGKALTDNFGSVEAFKEAFTKAAISLFGSGWVWLTEDAEGKLSILQEPNAGNPLTKGLKPLLTIDVWEHAYYIDYRNRRAAYIEAWWQLVDWAKVDERL</sequence>
<protein>
    <recommendedName>
        <fullName evidence="2 7">Superoxide dismutase</fullName>
        <ecNumber evidence="2 7">1.15.1.1</ecNumber>
    </recommendedName>
</protein>
<feature type="binding site" evidence="6">
    <location>
        <position position="156"/>
    </location>
    <ligand>
        <name>Mn(2+)</name>
        <dbReference type="ChEBI" id="CHEBI:29035"/>
    </ligand>
</feature>
<dbReference type="Proteomes" id="UP000823771">
    <property type="component" value="Unassembled WGS sequence"/>
</dbReference>
<evidence type="ECO:0000256" key="5">
    <source>
        <dbReference type="ARBA" id="ARBA00023004"/>
    </source>
</evidence>
<feature type="domain" description="Manganese/iron superoxide dismutase N-terminal" evidence="8">
    <location>
        <begin position="2"/>
        <end position="82"/>
    </location>
</feature>
<dbReference type="PIRSF" id="PIRSF000349">
    <property type="entry name" value="SODismutase"/>
    <property type="match status" value="1"/>
</dbReference>
<keyword evidence="3 6" id="KW-0479">Metal-binding</keyword>
<comment type="similarity">
    <text evidence="1 7">Belongs to the iron/manganese superoxide dismutase family.</text>
</comment>
<dbReference type="PANTHER" id="PTHR42769:SF3">
    <property type="entry name" value="SUPEROXIDE DISMUTASE [FE] 2, CHLOROPLASTIC"/>
    <property type="match status" value="1"/>
</dbReference>
<feature type="domain" description="Manganese/iron superoxide dismutase C-terminal" evidence="9">
    <location>
        <begin position="91"/>
        <end position="189"/>
    </location>
</feature>
<dbReference type="PROSITE" id="PS00088">
    <property type="entry name" value="SOD_MN"/>
    <property type="match status" value="1"/>
</dbReference>
<feature type="binding site" evidence="6">
    <location>
        <position position="74"/>
    </location>
    <ligand>
        <name>Mn(2+)</name>
        <dbReference type="ChEBI" id="CHEBI:29035"/>
    </ligand>
</feature>
<dbReference type="EMBL" id="JADILZ010000079">
    <property type="protein sequence ID" value="MBO8478898.1"/>
    <property type="molecule type" value="Genomic_DNA"/>
</dbReference>
<gene>
    <name evidence="10" type="ORF">IAB80_08440</name>
</gene>
<feature type="binding site" evidence="6">
    <location>
        <position position="27"/>
    </location>
    <ligand>
        <name>Mn(2+)</name>
        <dbReference type="ChEBI" id="CHEBI:29035"/>
    </ligand>
</feature>
<name>A0A9D9IUD8_9BACT</name>
<evidence type="ECO:0000259" key="9">
    <source>
        <dbReference type="Pfam" id="PF02777"/>
    </source>
</evidence>
<organism evidence="10 11">
    <name type="scientific">Candidatus Cryptobacteroides excrementipullorum</name>
    <dbReference type="NCBI Taxonomy" id="2840761"/>
    <lineage>
        <taxon>Bacteria</taxon>
        <taxon>Pseudomonadati</taxon>
        <taxon>Bacteroidota</taxon>
        <taxon>Bacteroidia</taxon>
        <taxon>Bacteroidales</taxon>
        <taxon>Candidatus Cryptobacteroides</taxon>
    </lineage>
</organism>
<dbReference type="InterPro" id="IPR019831">
    <property type="entry name" value="Mn/Fe_SOD_N"/>
</dbReference>
<dbReference type="FunFam" id="3.55.40.20:FF:000004">
    <property type="entry name" value="Superoxide dismutase [Fe]"/>
    <property type="match status" value="1"/>
</dbReference>
<dbReference type="InterPro" id="IPR001189">
    <property type="entry name" value="Mn/Fe_SOD"/>
</dbReference>
<dbReference type="AlphaFoldDB" id="A0A9D9IUD8"/>
<dbReference type="PRINTS" id="PR01703">
    <property type="entry name" value="MNSODISMTASE"/>
</dbReference>
<dbReference type="Pfam" id="PF02777">
    <property type="entry name" value="Sod_Fe_C"/>
    <property type="match status" value="1"/>
</dbReference>
<accession>A0A9D9IUD8</accession>
<dbReference type="Gene3D" id="1.10.287.990">
    <property type="entry name" value="Fe,Mn superoxide dismutase (SOD) domain"/>
    <property type="match status" value="1"/>
</dbReference>
<dbReference type="GO" id="GO:0004784">
    <property type="term" value="F:superoxide dismutase activity"/>
    <property type="evidence" value="ECO:0007669"/>
    <property type="project" value="UniProtKB-EC"/>
</dbReference>
<evidence type="ECO:0000256" key="6">
    <source>
        <dbReference type="PIRSR" id="PIRSR000349-1"/>
    </source>
</evidence>
<evidence type="ECO:0000256" key="3">
    <source>
        <dbReference type="ARBA" id="ARBA00022723"/>
    </source>
</evidence>
<proteinExistence type="inferred from homology"/>